<dbReference type="PROSITE" id="PS50041">
    <property type="entry name" value="C_TYPE_LECTIN_2"/>
    <property type="match status" value="1"/>
</dbReference>
<comment type="subcellular location">
    <subcellularLocation>
        <location evidence="1">Membrane</location>
        <topology evidence="1">Single-pass membrane protein</topology>
    </subcellularLocation>
</comment>
<dbReference type="Gene3D" id="3.10.100.10">
    <property type="entry name" value="Mannose-Binding Protein A, subunit A"/>
    <property type="match status" value="1"/>
</dbReference>
<dbReference type="FunFam" id="2.60.40.10:FF:001217">
    <property type="entry name" value="phosphatidylinositol phosphatase PTPRQ isoform X2"/>
    <property type="match status" value="1"/>
</dbReference>
<evidence type="ECO:0000259" key="11">
    <source>
        <dbReference type="PROSITE" id="PS50041"/>
    </source>
</evidence>
<reference evidence="15" key="1">
    <citation type="submission" date="2023-08" db="EMBL/GenBank/DDBJ databases">
        <title>Pelteobagrus vachellii genome.</title>
        <authorList>
            <person name="Liu H."/>
        </authorList>
    </citation>
    <scope>NUCLEOTIDE SEQUENCE</scope>
    <source>
        <strain evidence="15">PRFRI_2022a</strain>
        <tissue evidence="15">Muscle</tissue>
    </source>
</reference>
<dbReference type="InterPro" id="IPR016186">
    <property type="entry name" value="C-type_lectin-like/link_sf"/>
</dbReference>
<dbReference type="GO" id="GO:0004725">
    <property type="term" value="F:protein tyrosine phosphatase activity"/>
    <property type="evidence" value="ECO:0007669"/>
    <property type="project" value="InterPro"/>
</dbReference>
<feature type="domain" description="Fibronectin type-III" evidence="14">
    <location>
        <begin position="2353"/>
        <end position="2461"/>
    </location>
</feature>
<evidence type="ECO:0000256" key="2">
    <source>
        <dbReference type="ARBA" id="ARBA00022692"/>
    </source>
</evidence>
<feature type="domain" description="C-type lectin" evidence="11">
    <location>
        <begin position="255"/>
        <end position="376"/>
    </location>
</feature>
<evidence type="ECO:0000313" key="15">
    <source>
        <dbReference type="EMBL" id="KAK2848368.1"/>
    </source>
</evidence>
<dbReference type="PROSITE" id="PS00383">
    <property type="entry name" value="TYR_PHOSPHATASE_1"/>
    <property type="match status" value="1"/>
</dbReference>
<feature type="domain" description="Fibronectin type-III" evidence="14">
    <location>
        <begin position="653"/>
        <end position="744"/>
    </location>
</feature>
<evidence type="ECO:0000256" key="4">
    <source>
        <dbReference type="ARBA" id="ARBA00022801"/>
    </source>
</evidence>
<evidence type="ECO:0000259" key="13">
    <source>
        <dbReference type="PROSITE" id="PS50056"/>
    </source>
</evidence>
<feature type="domain" description="Fibronectin type-III" evidence="14">
    <location>
        <begin position="2259"/>
        <end position="2349"/>
    </location>
</feature>
<dbReference type="InterPro" id="IPR003595">
    <property type="entry name" value="Tyr_Pase_cat"/>
</dbReference>
<dbReference type="Pfam" id="PF00102">
    <property type="entry name" value="Y_phosphatase"/>
    <property type="match status" value="1"/>
</dbReference>
<feature type="transmembrane region" description="Helical" evidence="9">
    <location>
        <begin position="2834"/>
        <end position="2854"/>
    </location>
</feature>
<dbReference type="Gene3D" id="2.60.40.10">
    <property type="entry name" value="Immunoglobulins"/>
    <property type="match status" value="20"/>
</dbReference>
<feature type="domain" description="Fibronectin type-III" evidence="14">
    <location>
        <begin position="479"/>
        <end position="573"/>
    </location>
</feature>
<feature type="domain" description="Fibronectin type-III" evidence="14">
    <location>
        <begin position="1185"/>
        <end position="1280"/>
    </location>
</feature>
<dbReference type="PRINTS" id="PR00700">
    <property type="entry name" value="PRTYPHPHTASE"/>
</dbReference>
<protein>
    <recommendedName>
        <fullName evidence="17">Protein-tyrosine-phosphatase</fullName>
    </recommendedName>
</protein>
<dbReference type="InterPro" id="IPR003961">
    <property type="entry name" value="FN3_dom"/>
</dbReference>
<gene>
    <name evidence="15" type="ORF">Q7C36_010050</name>
</gene>
<dbReference type="InterPro" id="IPR016130">
    <property type="entry name" value="Tyr_Pase_AS"/>
</dbReference>
<evidence type="ECO:0000256" key="10">
    <source>
        <dbReference type="SAM" id="SignalP"/>
    </source>
</evidence>
<evidence type="ECO:0000256" key="5">
    <source>
        <dbReference type="ARBA" id="ARBA00022912"/>
    </source>
</evidence>
<dbReference type="InterPro" id="IPR000387">
    <property type="entry name" value="Tyr_Pase_dom"/>
</dbReference>
<feature type="domain" description="Fibronectin type-III" evidence="14">
    <location>
        <begin position="1430"/>
        <end position="1518"/>
    </location>
</feature>
<dbReference type="Gene3D" id="3.90.190.10">
    <property type="entry name" value="Protein tyrosine phosphatase superfamily"/>
    <property type="match status" value="1"/>
</dbReference>
<feature type="domain" description="Fibronectin type-III" evidence="14">
    <location>
        <begin position="919"/>
        <end position="1006"/>
    </location>
</feature>
<dbReference type="PANTHER" id="PTHR46957">
    <property type="entry name" value="CYTOKINE RECEPTOR"/>
    <property type="match status" value="1"/>
</dbReference>
<comment type="caution">
    <text evidence="15">The sequence shown here is derived from an EMBL/GenBank/DDBJ whole genome shotgun (WGS) entry which is preliminary data.</text>
</comment>
<dbReference type="Pfam" id="PF00041">
    <property type="entry name" value="fn3"/>
    <property type="match status" value="13"/>
</dbReference>
<feature type="domain" description="Fibronectin type-III" evidence="14">
    <location>
        <begin position="2463"/>
        <end position="2563"/>
    </location>
</feature>
<dbReference type="GO" id="GO:0016020">
    <property type="term" value="C:membrane"/>
    <property type="evidence" value="ECO:0007669"/>
    <property type="project" value="UniProtKB-SubCell"/>
</dbReference>
<dbReference type="CDD" id="cd14616">
    <property type="entry name" value="R-PTPc-Q"/>
    <property type="match status" value="1"/>
</dbReference>
<keyword evidence="6 9" id="KW-1133">Transmembrane helix</keyword>
<dbReference type="CDD" id="cd00063">
    <property type="entry name" value="FN3"/>
    <property type="match status" value="18"/>
</dbReference>
<dbReference type="FunFam" id="2.60.40.10:FF:000478">
    <property type="entry name" value="Protein tyrosine phosphatase, receptor type Q"/>
    <property type="match status" value="1"/>
</dbReference>
<keyword evidence="7 9" id="KW-0472">Membrane</keyword>
<feature type="domain" description="Fibronectin type-III" evidence="14">
    <location>
        <begin position="2568"/>
        <end position="2668"/>
    </location>
</feature>
<evidence type="ECO:0000256" key="3">
    <source>
        <dbReference type="ARBA" id="ARBA00022729"/>
    </source>
</evidence>
<dbReference type="InterPro" id="IPR050713">
    <property type="entry name" value="RTP_Phos/Ushers"/>
</dbReference>
<evidence type="ECO:0000256" key="1">
    <source>
        <dbReference type="ARBA" id="ARBA00004167"/>
    </source>
</evidence>
<dbReference type="Proteomes" id="UP001187315">
    <property type="component" value="Unassembled WGS sequence"/>
</dbReference>
<feature type="domain" description="Fibronectin type-III" evidence="14">
    <location>
        <begin position="1678"/>
        <end position="1773"/>
    </location>
</feature>
<evidence type="ECO:0000256" key="9">
    <source>
        <dbReference type="SAM" id="Phobius"/>
    </source>
</evidence>
<dbReference type="SMART" id="SM00404">
    <property type="entry name" value="PTPc_motif"/>
    <property type="match status" value="1"/>
</dbReference>
<evidence type="ECO:0000313" key="16">
    <source>
        <dbReference type="Proteomes" id="UP001187315"/>
    </source>
</evidence>
<dbReference type="InterPro" id="IPR029021">
    <property type="entry name" value="Prot-tyrosine_phosphatase-like"/>
</dbReference>
<evidence type="ECO:0000256" key="8">
    <source>
        <dbReference type="ARBA" id="ARBA00023180"/>
    </source>
</evidence>
<dbReference type="SMART" id="SM00194">
    <property type="entry name" value="PTPc"/>
    <property type="match status" value="1"/>
</dbReference>
<dbReference type="InterPro" id="IPR016187">
    <property type="entry name" value="CTDL_fold"/>
</dbReference>
<feature type="domain" description="Tyrosine-protein phosphatase" evidence="12">
    <location>
        <begin position="2931"/>
        <end position="3187"/>
    </location>
</feature>
<evidence type="ECO:0000259" key="12">
    <source>
        <dbReference type="PROSITE" id="PS50055"/>
    </source>
</evidence>
<feature type="domain" description="Fibronectin type-III" evidence="14">
    <location>
        <begin position="1094"/>
        <end position="1184"/>
    </location>
</feature>
<dbReference type="InterPro" id="IPR000242">
    <property type="entry name" value="PTP_cat"/>
</dbReference>
<dbReference type="SMART" id="SM00034">
    <property type="entry name" value="CLECT"/>
    <property type="match status" value="1"/>
</dbReference>
<feature type="domain" description="Fibronectin type-III" evidence="14">
    <location>
        <begin position="829"/>
        <end position="918"/>
    </location>
</feature>
<keyword evidence="16" id="KW-1185">Reference proteome</keyword>
<dbReference type="Pfam" id="PF00059">
    <property type="entry name" value="Lectin_C"/>
    <property type="match status" value="1"/>
</dbReference>
<accession>A0AA88SRG5</accession>
<keyword evidence="5" id="KW-0904">Protein phosphatase</keyword>
<dbReference type="EMBL" id="JAVHJS010000009">
    <property type="protein sequence ID" value="KAK2848368.1"/>
    <property type="molecule type" value="Genomic_DNA"/>
</dbReference>
<dbReference type="PROSITE" id="PS50055">
    <property type="entry name" value="TYR_PHOSPHATASE_PTP"/>
    <property type="match status" value="1"/>
</dbReference>
<dbReference type="SUPFAM" id="SSF49265">
    <property type="entry name" value="Fibronectin type III"/>
    <property type="match status" value="14"/>
</dbReference>
<proteinExistence type="predicted"/>
<organism evidence="15 16">
    <name type="scientific">Tachysurus vachellii</name>
    <name type="common">Darkbarbel catfish</name>
    <name type="synonym">Pelteobagrus vachellii</name>
    <dbReference type="NCBI Taxonomy" id="175792"/>
    <lineage>
        <taxon>Eukaryota</taxon>
        <taxon>Metazoa</taxon>
        <taxon>Chordata</taxon>
        <taxon>Craniata</taxon>
        <taxon>Vertebrata</taxon>
        <taxon>Euteleostomi</taxon>
        <taxon>Actinopterygii</taxon>
        <taxon>Neopterygii</taxon>
        <taxon>Teleostei</taxon>
        <taxon>Ostariophysi</taxon>
        <taxon>Siluriformes</taxon>
        <taxon>Bagridae</taxon>
        <taxon>Tachysurus</taxon>
    </lineage>
</organism>
<dbReference type="InterPro" id="IPR001304">
    <property type="entry name" value="C-type_lectin-like"/>
</dbReference>
<dbReference type="PROSITE" id="PS50056">
    <property type="entry name" value="TYR_PHOSPHATASE_2"/>
    <property type="match status" value="1"/>
</dbReference>
<feature type="domain" description="Fibronectin type-III" evidence="14">
    <location>
        <begin position="2070"/>
        <end position="2157"/>
    </location>
</feature>
<evidence type="ECO:0008006" key="17">
    <source>
        <dbReference type="Google" id="ProtNLM"/>
    </source>
</evidence>
<name>A0AA88SRG5_TACVA</name>
<keyword evidence="4" id="KW-0378">Hydrolase</keyword>
<keyword evidence="8" id="KW-0325">Glycoprotein</keyword>
<dbReference type="FunFam" id="3.90.190.10:FF:000041">
    <property type="entry name" value="phosphatidylinositol phosphatase PTPRQ isoform X1"/>
    <property type="match status" value="1"/>
</dbReference>
<dbReference type="InterPro" id="IPR013783">
    <property type="entry name" value="Ig-like_fold"/>
</dbReference>
<feature type="domain" description="Fibronectin type-III" evidence="14">
    <location>
        <begin position="1778"/>
        <end position="1867"/>
    </location>
</feature>
<dbReference type="SUPFAM" id="SSF52799">
    <property type="entry name" value="(Phosphotyrosine protein) phosphatases II"/>
    <property type="match status" value="1"/>
</dbReference>
<evidence type="ECO:0000256" key="6">
    <source>
        <dbReference type="ARBA" id="ARBA00022989"/>
    </source>
</evidence>
<dbReference type="PANTHER" id="PTHR46957:SF1">
    <property type="entry name" value="PHOSPHATIDYLINOSITOL PHOSPHATASE PTPRQ"/>
    <property type="match status" value="1"/>
</dbReference>
<dbReference type="SUPFAM" id="SSF56436">
    <property type="entry name" value="C-type lectin-like"/>
    <property type="match status" value="1"/>
</dbReference>
<dbReference type="PROSITE" id="PS50853">
    <property type="entry name" value="FN3"/>
    <property type="match status" value="17"/>
</dbReference>
<sequence>MGKTVPLRLLGFLMQVVNFPGLSVLTSVHVQLEFCSFPLSLEPDSYTLLWENKVKKKSTRYFMKIDTCHLPCGYSNSALCCSTPQHHVIAVFDSLLGTYMCVALCLVLSLYQVLSSSVVCQSVCKCIMDVHVPQSSPELNLTLQSYKQEQMLEARFFQLIPLQSSFLKVEVSSTSVVLNWTDWTSEQIRHVCVGAQCWTLDSSQPSCLVSGLQTGTRYTVTVEQKTRVPQVNVTLTQKLQLAIETARCPVGWIATGWNCFQIRQDVRPWPEAQRVCESNAPGVHLASVKTHADFLSVSEKLQSHNHLLLLWTSLNDRGEEGRLCWADGSAYNLSVAVISSLSANQTDCFALQRNATGPGYFFTSLLCDVQLPYICHTPFMQGSFSGLCMDNVQETEAEFSWSGFSQLLSALGSVLSLHVHDQSGRRILTHTPLEHTLNRKCVHGLFAGNIYYVSLSLTHPSGASQTLGPVGIVKTRPNPPKNITVTIVTFSQIALSWSAPDFTHDALFEQYFLSWLDVASGRGRGLWLNKANLSTVIGGLEAYHVYQIFLVSVTAEGVESAEANPLVVITVSALWTENMTVCWEQLRDDEVDAFHIQLRTHTPSQESSREFLVNNSHCITVTNLIPGETYDVGVATERGGNRSLEKTLQLTLKPQKVRDAVPYAVDIDSVVLFVQMPASGVYDGLTVTYSRISTWIPISSRSSTRKAVVGNLSPGTVYEFQLFVTSRGVSSDAFTVLPVRTCLAPPVRVRAGVVSDHSIEVLWDRAQGHELTYEVLCMDCTDNVMVQKVSQTRAMFHGVIAGQLCNISVRTEKETFRDSAPVFLTIRTLPSSVTLEPVRRTSSSLRVSWREGPGVCNAFMLSIKNSTYNLQMRLSVSDERWYNFDRLPPGTVYTVEVISVSGERHSFPTALSLNTFPAPPDTITFIEQEGKAMYVTWTRPLGQVTGYRVFYALSTDTSLRHRVFVHGNHVRITDLFPGSDYEFEIQSFLGEDFSQSVSKNVSTSPAGVCSLSLFRSNSSSVTLVWDVAVGHFDFHRVTVSNDSHRWMYGVSADAQKYTASDLRDGCSYNISVERVRNAQSGTAAMLTVHTVPAIPEDVCVASVMPRSFSLYWVPSSGCDQRYFVHLTPDHGNVTMITTPDGHVQANVTSVTPGTQYTVTVSAVASSGMRSAVSRSITTMESVPAAPFKPEGERVGSNGILLSWKMPPPPDLSIDSFVIRYKEMCPHPDSIFTEVTKSLDIPETLLNTLSPGATYNIKVAAVNKAGVGPFSQSLYFKTAEAPPGMVTNLTAFAQNHSSVVVKWFLPVRINGLITKFAVKAKHARTGQVVRTLELNAEEIMNGALPHCNDAADFLSRGTPSPSITSVTSALPPLTMSAIPSASIWNVPITVGMDMLRPYTAYVFEVSAFTSDGEGQIASTMVRMPEAAPEDSPQTLSLWNITSKSFSLSWESPTIITGRFSYVVQLHGPAGLISENSTSEQTIVYTGLTPFTSYHIIIMAKSAGATGPAAETRILTPSEAPSAVSYLRAEAVDSMSVRLSWGIPNQPNGLITRYRVLVLHSEMLVQDITLRALQQNASQNGASAGSDPGLILSSVQPRPSTRAAITGLTLQSRDFTQTAVTSRIEVLPPTEEMVNLSSNHISYTVTRLIPFTDYNFSVSAFTTVGEGPATLIAQKTQEQVPSSVQDVSYENISSTSIFVSWNPPLNPNGKITHYTVYILNLHSHEARQRVTNTTSIILTDLDKYTQYKVRVAAWTAAGESPVSDEDNISVLTPEDEPDSPPHTLELLNTTSSTATITWSPPDKPNGIIIFYEVTYSNSTFSYTVNSNAPSVTLRHLKPYTLYNVTARGYTRLGHGNKTSPTLQMLSGEDVPGSPPFGLSYDSISSSEVNVSWSPPLVPNGVILYYSVEYWNITHTLNITTHTTSVLLSNLRKYARYRLSVQAATRVGLGNHSSEILNITTLEDVPSDTVHNLSAQLYGSTAVVISWDPPLEPNGRVFYQLSLQETGITHPSINRTENQTITKTTTDTVFLFTKLRKYFPYVLRVTPATSAGPALDHTSVLHLRTDDDVPSSAPLLSVSRNLSSTSILVSWYAPVEPNGEIIEYTLVLQGPRGSNSTYTSDSELILTHLTPYTAYNLSISAVNRRGMGPSLMLPLHTDEAGPMSPPRNLSIFNHSSDSVWLHWEPSLEPNGVIQHYGFKIVELNTDAVIYQNSTGASTQAELHGFKPHSTYEISVSTYTRAGNGDQYSLPVTFTTLESVSEAVGNLSCSGLDWDSVYMEWKPPENPNGEILLYHVVSAHRRDEVFPLMLPDKLAYTFSGLLPDTLYVISVAAVNSAGSGIEANCTAQTLSESVPDPPELLSVVNLSSDAVSLSWLRPARVPGHLRGYRVHRQRLALTCEMEDVASCVESEVFVWVNATENGSREVNVTLQPLLKYRRYRVRVVAWTNAGAGKPTDWMHIHTLAGNPDAPPVAVSAVPSISGLKITWDEPPIISGPTSYLVDIIALDGSGRNVTVVRNADEIRMVVIGNLTAYTYYSVIVTAFTGDAADARRDGMSSEPVTVRTLEGEPKDPPKNFTVVIRPEEVTRVYVTFLPPDEPNGNISAYHVYIYRDGQLDFEIDSLPVVSNPNKTMTAIIQGLKGGFNYSIQIAAVNGAGFGPRSEVRLSMPIKAPAMPSKRPMVALNRVGAVMATSQTITVKMPLCFFSDDNGPIHKIQVIVSEPAVMDYSNVSNWKSVFLHSTAPYVTDEGFPNPECSEDVNSAEDTLRRNVQARMYVIGAEEGCFSEEAQILCNGPLKPKTYYVFKFRATNIIGQYTDSEYSERVRTADDGLLTRDEQIILGVLLSFFLALFLILIIYASVRIHQRQKEGGTYSPREAEIIETKLKLDQLIAMADMELKEEKIQRLLSYRKSLKPISKKAFIQHVEDLCANDNAKFHEEFAELPKLLHDLATSDADLPWNRSKNRFTNIKPYNNNRVKLLSEPGIPGSDYINASFVSGYLCPNEFIATQGPLPGTVADFWRMIWETRTKTVVMLTQCFEKGRIRCHQYWPEDNKPVTVFGDIIITKLTEDVHPDWTVRALRVEKHGDYMVVHHFNYTSWPEHGVPESSSTLIQFVKAVRSNRGNDNTTIAVHCSAGVGRTGVFIALDHLIQHVRDHDFVDVYGLVAELRSERMCMVQNLAQYMFLYQSTLDLLTSKGNSQSIWFVNYSALEKMDSLDAMEGDVELEWEETTM</sequence>
<evidence type="ECO:0000259" key="14">
    <source>
        <dbReference type="PROSITE" id="PS50853"/>
    </source>
</evidence>
<keyword evidence="2 9" id="KW-0812">Transmembrane</keyword>
<feature type="domain" description="Fibronectin type-III" evidence="14">
    <location>
        <begin position="2162"/>
        <end position="2255"/>
    </location>
</feature>
<feature type="domain" description="Fibronectin type-III" evidence="14">
    <location>
        <begin position="1966"/>
        <end position="2065"/>
    </location>
</feature>
<dbReference type="SMART" id="SM00060">
    <property type="entry name" value="FN3"/>
    <property type="match status" value="23"/>
</dbReference>
<evidence type="ECO:0000256" key="7">
    <source>
        <dbReference type="ARBA" id="ARBA00023136"/>
    </source>
</evidence>
<feature type="domain" description="Tyrosine specific protein phosphatases" evidence="13">
    <location>
        <begin position="3107"/>
        <end position="3178"/>
    </location>
</feature>
<dbReference type="InterPro" id="IPR036116">
    <property type="entry name" value="FN3_sf"/>
</dbReference>
<feature type="chain" id="PRO_5041711206" description="Protein-tyrosine-phosphatase" evidence="10">
    <location>
        <begin position="19"/>
        <end position="3227"/>
    </location>
</feature>
<feature type="signal peptide" evidence="10">
    <location>
        <begin position="1"/>
        <end position="18"/>
    </location>
</feature>
<keyword evidence="3 10" id="KW-0732">Signal</keyword>
<feature type="domain" description="Fibronectin type-III" evidence="14">
    <location>
        <begin position="1872"/>
        <end position="1961"/>
    </location>
</feature>